<feature type="region of interest" description="Disordered" evidence="5">
    <location>
        <begin position="1119"/>
        <end position="1149"/>
    </location>
</feature>
<feature type="region of interest" description="Disordered" evidence="5">
    <location>
        <begin position="1016"/>
        <end position="1052"/>
    </location>
</feature>
<feature type="compositionally biased region" description="Polar residues" evidence="5">
    <location>
        <begin position="728"/>
        <end position="738"/>
    </location>
</feature>
<evidence type="ECO:0000313" key="8">
    <source>
        <dbReference type="Proteomes" id="UP001310594"/>
    </source>
</evidence>
<feature type="compositionally biased region" description="Polar residues" evidence="5">
    <location>
        <begin position="1333"/>
        <end position="1353"/>
    </location>
</feature>
<feature type="region of interest" description="Disordered" evidence="5">
    <location>
        <begin position="722"/>
        <end position="797"/>
    </location>
</feature>
<dbReference type="GO" id="GO:0016705">
    <property type="term" value="F:oxidoreductase activity, acting on paired donors, with incorporation or reduction of molecular oxygen"/>
    <property type="evidence" value="ECO:0007669"/>
    <property type="project" value="InterPro"/>
</dbReference>
<dbReference type="InterPro" id="IPR050172">
    <property type="entry name" value="SsuD_RutA_monooxygenase"/>
</dbReference>
<dbReference type="GO" id="GO:0004497">
    <property type="term" value="F:monooxygenase activity"/>
    <property type="evidence" value="ECO:0007669"/>
    <property type="project" value="UniProtKB-KW"/>
</dbReference>
<dbReference type="InterPro" id="IPR011251">
    <property type="entry name" value="Luciferase-like_dom"/>
</dbReference>
<evidence type="ECO:0000256" key="1">
    <source>
        <dbReference type="ARBA" id="ARBA00022630"/>
    </source>
</evidence>
<dbReference type="SUPFAM" id="SSF51679">
    <property type="entry name" value="Bacterial luciferase-like"/>
    <property type="match status" value="1"/>
</dbReference>
<feature type="region of interest" description="Disordered" evidence="5">
    <location>
        <begin position="257"/>
        <end position="276"/>
    </location>
</feature>
<reference evidence="7" key="1">
    <citation type="submission" date="2023-08" db="EMBL/GenBank/DDBJ databases">
        <title>Black Yeasts Isolated from many extreme environments.</title>
        <authorList>
            <person name="Coleine C."/>
            <person name="Stajich J.E."/>
            <person name="Selbmann L."/>
        </authorList>
    </citation>
    <scope>NUCLEOTIDE SEQUENCE</scope>
    <source>
        <strain evidence="7">CCFEE 5810</strain>
    </source>
</reference>
<keyword evidence="4" id="KW-0503">Monooxygenase</keyword>
<feature type="compositionally biased region" description="Polar residues" evidence="5">
    <location>
        <begin position="822"/>
        <end position="832"/>
    </location>
</feature>
<feature type="region of interest" description="Disordered" evidence="5">
    <location>
        <begin position="475"/>
        <end position="512"/>
    </location>
</feature>
<sequence length="1559" mass="169474">MPVEFISLAFPNPSTEIKPVTGIPAVDSDFLQRYARNLDEYGFDYTLQPYDSGGADPWTMGATIAAATNNLKVIIALRPNTMYPTVAAKALATLDQLSKGRAVVHFIAGGSDAEQAREGDFLTKEARYERLEEYIKIIRRAWASPEPFDWSGKFYYFKDFSLRLRPANPSGTIPISVGGSSDEAYRVGGSLADIFGLWGEPLAETKQQIDRIYAEAEKAGRTDRPRIWVTFRPIVAETEELAWEKAHKTLDALTRNRAAGALPKNPPNTATPQNEGSKRLLDIASRGEVHDRALWYPTVTATNARGASTALVGTPRIVADSILDYVDLGCDLISIRGYDNLNDAIDYGRYVLPLVREELTRRETGGKDVVNLGGLGETNDVRDGSYIEDITKAMCQYSYAFYASCSHQATTLLAYCDDATLELSLPNGGERRYRRDKSQWREIMRARAQDWDYEQEQHQDGLHYLESFVDIHTTSSPSIGPTSVTDEPSSETSYSSIATDQHHSSNTSASAIMDGLPTGLRLGGAISSFFTSSNNKQPPHDYAASSSATSPARARQPGMRDDSEESSVLHNSCDVAHRLSDPACQVGVVGPSHGSQRHTSYASDIIGHTMQPIEPAVLAQELEYVQTELDNLKAKMFANAERASHTGEANLPATIQDMSPAERLALQHACGKRSLHEPTMEMHMPVVSDTTNFPDLHAGVNGYLPANQALAHSSRKLSYASAAGSYGRPNNGNSQSATRSKRADSKIPAPTSSATPLRFTAQDPEDDQPVMVSPPTDIASPSSNGKPAKGSPHFAQPTKAFVRRASETLRRDSINAAIKQAAESSPTKSIRSGTPGPDTERRTQSYKRKSLPEGWACLTATQHDGSKPNAASGPSSPPTVMSSPTSDGEWQIVSSETATHAAHASKAGVQKATPLLRKKTSTYMSPTAATTQRTIATLSEEPVKRSVPRVKSVTALKLDTEVARQFSHPSPDSVMVNTSTTESSTGSEQLSASAGLSPMSPPDIMLRTVDFGRAKPGTSQGASKPTVAPFTQKGKPHVRRKGSNKKVIPNQPSKIPQARKSIMKRPVDAVSPVEHVFSDVVQTDSATFLDSVANTTTKRRTSHADILTPIHNKLESLGLRKPQDSHHTQQAAVMQERRTAHEQSHRQTSAALSDVILRERQGNPGKKIAVPPHRKAKGAVFAESKTRPTTATDPELSSFPPLQPALSAPSQPIKDDAVVIGAGPDVERLMRTANAAYSRSSSVPTEKRGSSSLRATAQSFEPLWKPKSPVEDVGLLSWKGSLDWYTEEQWAALPEDIQRSVMTLRQFKGASPTRNTSPSKRADQRFWGSLLRSPQSESALPANNQTTISSPLSDSGIFDMTSPHGVQAGQQLKPDLSPGKKTVQWTLRDIDGQQRNVSFGRAPAPPTGVYDNDDHASISPTSDTSSPFKAPQSPRAWTIGAGYSTRPYGWKGGDGREISFSGYGPQAEFNAARPVEMEFYARQPFSPVHEQYGPAKRTEYRSPPPKVWPKSQKQWAEYAGYSQAMKPCGNMEIVSAVEQLPLTSQMMGLCNDCAPSDVC</sequence>
<dbReference type="CDD" id="cd01094">
    <property type="entry name" value="Alkanesulfonate_monoxygenase"/>
    <property type="match status" value="1"/>
</dbReference>
<organism evidence="7 8">
    <name type="scientific">Elasticomyces elasticus</name>
    <dbReference type="NCBI Taxonomy" id="574655"/>
    <lineage>
        <taxon>Eukaryota</taxon>
        <taxon>Fungi</taxon>
        <taxon>Dikarya</taxon>
        <taxon>Ascomycota</taxon>
        <taxon>Pezizomycotina</taxon>
        <taxon>Dothideomycetes</taxon>
        <taxon>Dothideomycetidae</taxon>
        <taxon>Mycosphaerellales</taxon>
        <taxon>Teratosphaeriaceae</taxon>
        <taxon>Elasticomyces</taxon>
    </lineage>
</organism>
<dbReference type="PANTHER" id="PTHR42847:SF4">
    <property type="entry name" value="ALKANESULFONATE MONOOXYGENASE-RELATED"/>
    <property type="match status" value="1"/>
</dbReference>
<protein>
    <recommendedName>
        <fullName evidence="6">Luciferase-like domain-containing protein</fullName>
    </recommendedName>
</protein>
<dbReference type="Proteomes" id="UP001310594">
    <property type="component" value="Unassembled WGS sequence"/>
</dbReference>
<feature type="compositionally biased region" description="Low complexity" evidence="5">
    <location>
        <begin position="978"/>
        <end position="988"/>
    </location>
</feature>
<dbReference type="EMBL" id="JAVRQU010000003">
    <property type="protein sequence ID" value="KAK5705141.1"/>
    <property type="molecule type" value="Genomic_DNA"/>
</dbReference>
<feature type="compositionally biased region" description="Basic and acidic residues" evidence="5">
    <location>
        <begin position="1135"/>
        <end position="1145"/>
    </location>
</feature>
<keyword evidence="3" id="KW-0560">Oxidoreductase</keyword>
<dbReference type="InterPro" id="IPR036661">
    <property type="entry name" value="Luciferase-like_sf"/>
</dbReference>
<evidence type="ECO:0000259" key="6">
    <source>
        <dbReference type="Pfam" id="PF00296"/>
    </source>
</evidence>
<accession>A0AAN8A4B8</accession>
<evidence type="ECO:0000256" key="4">
    <source>
        <dbReference type="ARBA" id="ARBA00023033"/>
    </source>
</evidence>
<feature type="region of interest" description="Disordered" evidence="5">
    <location>
        <begin position="1389"/>
        <end position="1435"/>
    </location>
</feature>
<comment type="caution">
    <text evidence="7">The sequence shown here is derived from an EMBL/GenBank/DDBJ whole genome shotgun (WGS) entry which is preliminary data.</text>
</comment>
<evidence type="ECO:0000313" key="7">
    <source>
        <dbReference type="EMBL" id="KAK5705141.1"/>
    </source>
</evidence>
<feature type="region of interest" description="Disordered" evidence="5">
    <location>
        <begin position="967"/>
        <end position="1001"/>
    </location>
</feature>
<gene>
    <name evidence="7" type="ORF">LTR97_002258</name>
</gene>
<feature type="compositionally biased region" description="Polar residues" evidence="5">
    <location>
        <begin position="475"/>
        <end position="510"/>
    </location>
</feature>
<feature type="region of interest" description="Disordered" evidence="5">
    <location>
        <begin position="531"/>
        <end position="570"/>
    </location>
</feature>
<feature type="compositionally biased region" description="Low complexity" evidence="5">
    <location>
        <begin position="543"/>
        <end position="555"/>
    </location>
</feature>
<feature type="domain" description="Luciferase-like" evidence="6">
    <location>
        <begin position="29"/>
        <end position="331"/>
    </location>
</feature>
<dbReference type="Gene3D" id="3.20.20.30">
    <property type="entry name" value="Luciferase-like domain"/>
    <property type="match status" value="1"/>
</dbReference>
<dbReference type="Pfam" id="PF00296">
    <property type="entry name" value="Bac_luciferase"/>
    <property type="match status" value="1"/>
</dbReference>
<keyword evidence="2" id="KW-0288">FMN</keyword>
<feature type="region of interest" description="Disordered" evidence="5">
    <location>
        <begin position="818"/>
        <end position="929"/>
    </location>
</feature>
<proteinExistence type="predicted"/>
<feature type="region of interest" description="Disordered" evidence="5">
    <location>
        <begin position="1333"/>
        <end position="1360"/>
    </location>
</feature>
<dbReference type="PANTHER" id="PTHR42847">
    <property type="entry name" value="ALKANESULFONATE MONOOXYGENASE"/>
    <property type="match status" value="1"/>
</dbReference>
<feature type="compositionally biased region" description="Low complexity" evidence="5">
    <location>
        <begin position="872"/>
        <end position="886"/>
    </location>
</feature>
<feature type="compositionally biased region" description="Polar residues" evidence="5">
    <location>
        <begin position="1418"/>
        <end position="1427"/>
    </location>
</feature>
<evidence type="ECO:0000256" key="5">
    <source>
        <dbReference type="SAM" id="MobiDB-lite"/>
    </source>
</evidence>
<keyword evidence="1" id="KW-0285">Flavoprotein</keyword>
<evidence type="ECO:0000256" key="2">
    <source>
        <dbReference type="ARBA" id="ARBA00022643"/>
    </source>
</evidence>
<feature type="compositionally biased region" description="Basic residues" evidence="5">
    <location>
        <begin position="1034"/>
        <end position="1044"/>
    </location>
</feature>
<evidence type="ECO:0000256" key="3">
    <source>
        <dbReference type="ARBA" id="ARBA00023002"/>
    </source>
</evidence>
<name>A0AAN8A4B8_9PEZI</name>